<dbReference type="InterPro" id="IPR022770">
    <property type="entry name" value="IucA/IucC-like_C"/>
</dbReference>
<reference evidence="5" key="1">
    <citation type="journal article" date="2019" name="Int. J. Syst. Evol. Microbiol.">
        <title>The Global Catalogue of Microorganisms (GCM) 10K type strain sequencing project: providing services to taxonomists for standard genome sequencing and annotation.</title>
        <authorList>
            <consortium name="The Broad Institute Genomics Platform"/>
            <consortium name="The Broad Institute Genome Sequencing Center for Infectious Disease"/>
            <person name="Wu L."/>
            <person name="Ma J."/>
        </authorList>
    </citation>
    <scope>NUCLEOTIDE SEQUENCE [LARGE SCALE GENOMIC DNA]</scope>
    <source>
        <strain evidence="5">NBRC 111756</strain>
    </source>
</reference>
<dbReference type="Proteomes" id="UP001596422">
    <property type="component" value="Unassembled WGS sequence"/>
</dbReference>
<dbReference type="Gene3D" id="1.10.510.40">
    <property type="match status" value="1"/>
</dbReference>
<keyword evidence="5" id="KW-1185">Reference proteome</keyword>
<evidence type="ECO:0000313" key="5">
    <source>
        <dbReference type="Proteomes" id="UP001596422"/>
    </source>
</evidence>
<feature type="domain" description="Aerobactin siderophore biosynthesis IucA/IucC-like C-terminal" evidence="3">
    <location>
        <begin position="229"/>
        <end position="389"/>
    </location>
</feature>
<dbReference type="InterPro" id="IPR007310">
    <property type="entry name" value="Aerobactin_biosyn_IucA/IucC_N"/>
</dbReference>
<evidence type="ECO:0000259" key="3">
    <source>
        <dbReference type="Pfam" id="PF06276"/>
    </source>
</evidence>
<evidence type="ECO:0000259" key="2">
    <source>
        <dbReference type="Pfam" id="PF04183"/>
    </source>
</evidence>
<dbReference type="Pfam" id="PF04183">
    <property type="entry name" value="IucA_IucC"/>
    <property type="match status" value="1"/>
</dbReference>
<accession>A0ABW1ZYY9</accession>
<dbReference type="RefSeq" id="WP_379912997.1">
    <property type="nucleotide sequence ID" value="NZ_JBHSWE010000001.1"/>
</dbReference>
<evidence type="ECO:0000313" key="4">
    <source>
        <dbReference type="EMBL" id="MFC6670417.1"/>
    </source>
</evidence>
<organism evidence="4 5">
    <name type="scientific">Marinobacterium aestuariivivens</name>
    <dbReference type="NCBI Taxonomy" id="1698799"/>
    <lineage>
        <taxon>Bacteria</taxon>
        <taxon>Pseudomonadati</taxon>
        <taxon>Pseudomonadota</taxon>
        <taxon>Gammaproteobacteria</taxon>
        <taxon>Oceanospirillales</taxon>
        <taxon>Oceanospirillaceae</taxon>
        <taxon>Marinobacterium</taxon>
    </lineage>
</organism>
<sequence>MRRNWALPSGCTISPCAARTCCSNPICRRQAASSSRGNCRNWHCRPAIRRCRFTWQAGHIRALAPVQAALASGRLLDLGPAGEAWYPTASVRTLYQPGRDSFLKCSLHVRLTNCVRKNAWYELESAVGLSGLLSQHCRELTETFPGLTLMPEPAFVSVDFRDLAPAQRIELQEAFGLILRQKPRWEEGETPLLAGALFGDSPAGEAPVQRAVTRLADRRGLGYREAALLWFDAYVERLVHPVLYALCRLGVVFEPHLQNVVIGLRDALPARIHIRDLEGTKLVPELWPAERLTGLSPRARESVWYDADKAWQRVAYCLLINNLAQAVFHIARQDGELEQALWRQLAAGLEGYQRRHGNDRSAGLIARVLDGEPWPNKTNLLNRVLKRADSGSEYVPLPSPFCQS</sequence>
<dbReference type="PANTHER" id="PTHR34384:SF5">
    <property type="entry name" value="L-2,3-DIAMINOPROPANOATE--CITRATE LIGASE"/>
    <property type="match status" value="1"/>
</dbReference>
<evidence type="ECO:0000256" key="1">
    <source>
        <dbReference type="ARBA" id="ARBA00007832"/>
    </source>
</evidence>
<dbReference type="Pfam" id="PF06276">
    <property type="entry name" value="FhuF"/>
    <property type="match status" value="1"/>
</dbReference>
<dbReference type="PANTHER" id="PTHR34384">
    <property type="entry name" value="L-2,3-DIAMINOPROPANOATE--CITRATE LIGASE"/>
    <property type="match status" value="1"/>
</dbReference>
<comment type="similarity">
    <text evidence="1">Belongs to the IucA/IucC family.</text>
</comment>
<feature type="domain" description="Aerobactin siderophore biosynthesis IucA/IucC N-terminal" evidence="2">
    <location>
        <begin position="55"/>
        <end position="198"/>
    </location>
</feature>
<gene>
    <name evidence="4" type="ORF">ACFQDL_10205</name>
</gene>
<protein>
    <submittedName>
        <fullName evidence="4">IucA/IucC family protein</fullName>
    </submittedName>
</protein>
<dbReference type="InterPro" id="IPR037455">
    <property type="entry name" value="LucA/IucC-like"/>
</dbReference>
<dbReference type="EMBL" id="JBHSWE010000001">
    <property type="protein sequence ID" value="MFC6670417.1"/>
    <property type="molecule type" value="Genomic_DNA"/>
</dbReference>
<proteinExistence type="inferred from homology"/>
<name>A0ABW1ZYY9_9GAMM</name>
<comment type="caution">
    <text evidence="4">The sequence shown here is derived from an EMBL/GenBank/DDBJ whole genome shotgun (WGS) entry which is preliminary data.</text>
</comment>